<sequence>LADFGSLAYNPAITSGSLTQTINSGDAEEPGPLSYKGSNQWSFGKTDGKPLADH</sequence>
<feature type="region of interest" description="Disordered" evidence="1">
    <location>
        <begin position="17"/>
        <end position="54"/>
    </location>
</feature>
<dbReference type="EMBL" id="JAHRIO010041504">
    <property type="protein sequence ID" value="MEQ2172142.1"/>
    <property type="molecule type" value="Genomic_DNA"/>
</dbReference>
<keyword evidence="3" id="KW-1185">Reference proteome</keyword>
<evidence type="ECO:0000313" key="2">
    <source>
        <dbReference type="EMBL" id="MEQ2172142.1"/>
    </source>
</evidence>
<organism evidence="2 3">
    <name type="scientific">Goodea atripinnis</name>
    <dbReference type="NCBI Taxonomy" id="208336"/>
    <lineage>
        <taxon>Eukaryota</taxon>
        <taxon>Metazoa</taxon>
        <taxon>Chordata</taxon>
        <taxon>Craniata</taxon>
        <taxon>Vertebrata</taxon>
        <taxon>Euteleostomi</taxon>
        <taxon>Actinopterygii</taxon>
        <taxon>Neopterygii</taxon>
        <taxon>Teleostei</taxon>
        <taxon>Neoteleostei</taxon>
        <taxon>Acanthomorphata</taxon>
        <taxon>Ovalentaria</taxon>
        <taxon>Atherinomorphae</taxon>
        <taxon>Cyprinodontiformes</taxon>
        <taxon>Goodeidae</taxon>
        <taxon>Goodea</taxon>
    </lineage>
</organism>
<protein>
    <submittedName>
        <fullName evidence="2">Uncharacterized protein</fullName>
    </submittedName>
</protein>
<dbReference type="Proteomes" id="UP001476798">
    <property type="component" value="Unassembled WGS sequence"/>
</dbReference>
<name>A0ABV0NL69_9TELE</name>
<accession>A0ABV0NL69</accession>
<proteinExistence type="predicted"/>
<comment type="caution">
    <text evidence="2">The sequence shown here is derived from an EMBL/GenBank/DDBJ whole genome shotgun (WGS) entry which is preliminary data.</text>
</comment>
<evidence type="ECO:0000313" key="3">
    <source>
        <dbReference type="Proteomes" id="UP001476798"/>
    </source>
</evidence>
<feature type="non-terminal residue" evidence="2">
    <location>
        <position position="1"/>
    </location>
</feature>
<reference evidence="2 3" key="1">
    <citation type="submission" date="2021-06" db="EMBL/GenBank/DDBJ databases">
        <authorList>
            <person name="Palmer J.M."/>
        </authorList>
    </citation>
    <scope>NUCLEOTIDE SEQUENCE [LARGE SCALE GENOMIC DNA]</scope>
    <source>
        <strain evidence="2 3">GA_2019</strain>
        <tissue evidence="2">Muscle</tissue>
    </source>
</reference>
<gene>
    <name evidence="2" type="ORF">GOODEAATRI_018141</name>
</gene>
<evidence type="ECO:0000256" key="1">
    <source>
        <dbReference type="SAM" id="MobiDB-lite"/>
    </source>
</evidence>